<dbReference type="PROSITE" id="PS51407">
    <property type="entry name" value="LAMP_3"/>
    <property type="match status" value="1"/>
</dbReference>
<keyword evidence="3 11" id="KW-0732">Signal</keyword>
<feature type="domain" description="Lysosome-associated membrane glycoprotein 2-like transmembrane" evidence="13">
    <location>
        <begin position="318"/>
        <end position="347"/>
    </location>
</feature>
<keyword evidence="15" id="KW-1185">Reference proteome</keyword>
<evidence type="ECO:0000256" key="1">
    <source>
        <dbReference type="ARBA" id="ARBA00004530"/>
    </source>
</evidence>
<evidence type="ECO:0000313" key="14">
    <source>
        <dbReference type="Ensembl" id="ENSLLTP00000010587.1"/>
    </source>
</evidence>
<keyword evidence="4" id="KW-0967">Endosome</keyword>
<comment type="subcellular location">
    <subcellularLocation>
        <location evidence="1">Endosome membrane</location>
        <topology evidence="1">Single-pass type I membrane protein</topology>
    </subcellularLocation>
    <subcellularLocation>
        <location evidence="8">Lysosome membrane</location>
        <topology evidence="8">Single-pass type I membrane protein</topology>
    </subcellularLocation>
</comment>
<evidence type="ECO:0000259" key="12">
    <source>
        <dbReference type="Pfam" id="PF01299"/>
    </source>
</evidence>
<evidence type="ECO:0000313" key="15">
    <source>
        <dbReference type="Proteomes" id="UP000694406"/>
    </source>
</evidence>
<feature type="compositionally biased region" description="Pro residues" evidence="9">
    <location>
        <begin position="137"/>
        <end position="147"/>
    </location>
</feature>
<evidence type="ECO:0000256" key="9">
    <source>
        <dbReference type="SAM" id="MobiDB-lite"/>
    </source>
</evidence>
<feature type="domain" description="Lysosome-associated membrane glycoprotein 2-like luminal" evidence="12">
    <location>
        <begin position="150"/>
        <end position="296"/>
    </location>
</feature>
<feature type="chain" id="PRO_5034243355" description="Macrosialin" evidence="11">
    <location>
        <begin position="24"/>
        <end position="350"/>
    </location>
</feature>
<dbReference type="AlphaFoldDB" id="A0A8C5S172"/>
<protein>
    <recommendedName>
        <fullName evidence="16">Macrosialin</fullName>
    </recommendedName>
</protein>
<keyword evidence="7" id="KW-0325">Glycoprotein</keyword>
<feature type="region of interest" description="Disordered" evidence="9">
    <location>
        <begin position="54"/>
        <end position="147"/>
    </location>
</feature>
<evidence type="ECO:0000259" key="13">
    <source>
        <dbReference type="Pfam" id="PF21222"/>
    </source>
</evidence>
<dbReference type="GO" id="GO:0005765">
    <property type="term" value="C:lysosomal membrane"/>
    <property type="evidence" value="ECO:0007669"/>
    <property type="project" value="UniProtKB-SubCell"/>
</dbReference>
<dbReference type="GO" id="GO:0005886">
    <property type="term" value="C:plasma membrane"/>
    <property type="evidence" value="ECO:0007669"/>
    <property type="project" value="TreeGrafter"/>
</dbReference>
<dbReference type="InterPro" id="IPR048528">
    <property type="entry name" value="Lamp2-like_luminal"/>
</dbReference>
<comment type="similarity">
    <text evidence="8">Belongs to the LAMP family.</text>
</comment>
<keyword evidence="6 8" id="KW-0472">Membrane</keyword>
<feature type="compositionally biased region" description="Basic residues" evidence="9">
    <location>
        <begin position="64"/>
        <end position="88"/>
    </location>
</feature>
<evidence type="ECO:0000256" key="8">
    <source>
        <dbReference type="PROSITE-ProRule" id="PRU00740"/>
    </source>
</evidence>
<dbReference type="InterPro" id="IPR002000">
    <property type="entry name" value="Lysosome-assoc_membr_glycop"/>
</dbReference>
<evidence type="ECO:0000256" key="6">
    <source>
        <dbReference type="ARBA" id="ARBA00023136"/>
    </source>
</evidence>
<dbReference type="GeneTree" id="ENSGT00950000182899"/>
<dbReference type="Gene3D" id="2.40.160.110">
    <property type="match status" value="1"/>
</dbReference>
<proteinExistence type="inferred from homology"/>
<evidence type="ECO:0000256" key="5">
    <source>
        <dbReference type="ARBA" id="ARBA00022989"/>
    </source>
</evidence>
<keyword evidence="8" id="KW-0458">Lysosome</keyword>
<evidence type="ECO:0000256" key="11">
    <source>
        <dbReference type="SAM" id="SignalP"/>
    </source>
</evidence>
<dbReference type="Proteomes" id="UP000694406">
    <property type="component" value="Unplaced"/>
</dbReference>
<dbReference type="GO" id="GO:0072594">
    <property type="term" value="P:establishment of protein localization to organelle"/>
    <property type="evidence" value="ECO:0007669"/>
    <property type="project" value="TreeGrafter"/>
</dbReference>
<feature type="transmembrane region" description="Helical" evidence="10">
    <location>
        <begin position="315"/>
        <end position="338"/>
    </location>
</feature>
<name>A0A8C5S172_LATLA</name>
<feature type="signal peptide" evidence="11">
    <location>
        <begin position="1"/>
        <end position="23"/>
    </location>
</feature>
<dbReference type="Pfam" id="PF21222">
    <property type="entry name" value="Lamp2_2nd"/>
    <property type="match status" value="1"/>
</dbReference>
<reference evidence="14" key="1">
    <citation type="submission" date="2025-08" db="UniProtKB">
        <authorList>
            <consortium name="Ensembl"/>
        </authorList>
    </citation>
    <scope>IDENTIFICATION</scope>
</reference>
<evidence type="ECO:0000256" key="2">
    <source>
        <dbReference type="ARBA" id="ARBA00022692"/>
    </source>
</evidence>
<evidence type="ECO:0000256" key="10">
    <source>
        <dbReference type="SAM" id="Phobius"/>
    </source>
</evidence>
<keyword evidence="5 10" id="KW-1133">Transmembrane helix</keyword>
<dbReference type="InterPro" id="IPR048524">
    <property type="entry name" value="Lamp2-like_TM"/>
</dbReference>
<sequence length="350" mass="38316">MRMARLSMAPILWLAGWCLLVAAGRSSEPGDLENCPAGNCPKPTESATLVPSFTKTLKPPTTRPQKHTTTHHHHRHTTANHTTTHHPHPTTTTTTAAPTATTAAPANHTTVPQNHTTGHHTLAPANHTTSAVQPTTAAPPRPTQPPAVPVGNYSIQRGATICLRAEMGLQLWIQYRDKAKQQVWGAFVVQPKHTNFSGTCSDKTATLKLQFPEGFILFTFQKNETEKAAYLSQVQANLTYQFPQATEATIFRANNASLREFTAPLGKSYQCRNRSLGLSETFRLTALSERIQAFQLQDGKFGEAELCPEQQKHSIVLPIVVGVVLGLLILIVLVAFAVGRWRGRTGYESL</sequence>
<dbReference type="PANTHER" id="PTHR11506">
    <property type="entry name" value="LYSOSOME-ASSOCIATED MEMBRANE GLYCOPROTEIN"/>
    <property type="match status" value="1"/>
</dbReference>
<keyword evidence="8" id="KW-1015">Disulfide bond</keyword>
<evidence type="ECO:0008006" key="16">
    <source>
        <dbReference type="Google" id="ProtNLM"/>
    </source>
</evidence>
<accession>A0A8C5S172</accession>
<dbReference type="PRINTS" id="PR00336">
    <property type="entry name" value="LYSASSOCTDMP"/>
</dbReference>
<dbReference type="PANTHER" id="PTHR11506:SF2">
    <property type="entry name" value="MACROSIALIN"/>
    <property type="match status" value="1"/>
</dbReference>
<comment type="caution">
    <text evidence="8">Lacks conserved residue(s) required for the propagation of feature annotation.</text>
</comment>
<evidence type="ECO:0000256" key="4">
    <source>
        <dbReference type="ARBA" id="ARBA00022753"/>
    </source>
</evidence>
<feature type="disulfide bond" evidence="8">
    <location>
        <begin position="162"/>
        <end position="200"/>
    </location>
</feature>
<dbReference type="GO" id="GO:0031902">
    <property type="term" value="C:late endosome membrane"/>
    <property type="evidence" value="ECO:0007669"/>
    <property type="project" value="TreeGrafter"/>
</dbReference>
<reference evidence="14" key="2">
    <citation type="submission" date="2025-09" db="UniProtKB">
        <authorList>
            <consortium name="Ensembl"/>
        </authorList>
    </citation>
    <scope>IDENTIFICATION</scope>
</reference>
<evidence type="ECO:0000256" key="3">
    <source>
        <dbReference type="ARBA" id="ARBA00022729"/>
    </source>
</evidence>
<organism evidence="14 15">
    <name type="scientific">Laticauda laticaudata</name>
    <name type="common">Blue-ringed sea krait</name>
    <name type="synonym">Blue-lipped sea krait</name>
    <dbReference type="NCBI Taxonomy" id="8630"/>
    <lineage>
        <taxon>Eukaryota</taxon>
        <taxon>Metazoa</taxon>
        <taxon>Chordata</taxon>
        <taxon>Craniata</taxon>
        <taxon>Vertebrata</taxon>
        <taxon>Euteleostomi</taxon>
        <taxon>Lepidosauria</taxon>
        <taxon>Squamata</taxon>
        <taxon>Bifurcata</taxon>
        <taxon>Unidentata</taxon>
        <taxon>Episquamata</taxon>
        <taxon>Toxicofera</taxon>
        <taxon>Serpentes</taxon>
        <taxon>Colubroidea</taxon>
        <taxon>Elapidae</taxon>
        <taxon>Laticaudinae</taxon>
        <taxon>Laticauda</taxon>
    </lineage>
</organism>
<keyword evidence="2 8" id="KW-0812">Transmembrane</keyword>
<dbReference type="Ensembl" id="ENSLLTT00000010979.1">
    <property type="protein sequence ID" value="ENSLLTP00000010587.1"/>
    <property type="gene ID" value="ENSLLTG00000008107.1"/>
</dbReference>
<feature type="compositionally biased region" description="Low complexity" evidence="9">
    <location>
        <begin position="89"/>
        <end position="110"/>
    </location>
</feature>
<dbReference type="Pfam" id="PF01299">
    <property type="entry name" value="Lamp2-like_luminal"/>
    <property type="match status" value="1"/>
</dbReference>
<evidence type="ECO:0000256" key="7">
    <source>
        <dbReference type="ARBA" id="ARBA00023180"/>
    </source>
</evidence>